<feature type="active site" description="Tele-phosphohistidine intermediate" evidence="1">
    <location>
        <position position="19"/>
    </location>
</feature>
<organism evidence="3 4">
    <name type="scientific">Loigolactobacillus rennini DSM 20253</name>
    <dbReference type="NCBI Taxonomy" id="1423796"/>
    <lineage>
        <taxon>Bacteria</taxon>
        <taxon>Bacillati</taxon>
        <taxon>Bacillota</taxon>
        <taxon>Bacilli</taxon>
        <taxon>Lactobacillales</taxon>
        <taxon>Lactobacillaceae</taxon>
        <taxon>Loigolactobacillus</taxon>
    </lineage>
</organism>
<protein>
    <submittedName>
        <fullName evidence="3">Phosphoglycerate mutase</fullName>
    </submittedName>
</protein>
<evidence type="ECO:0000313" key="3">
    <source>
        <dbReference type="EMBL" id="KRM94843.1"/>
    </source>
</evidence>
<comment type="caution">
    <text evidence="3">The sequence shown here is derived from an EMBL/GenBank/DDBJ whole genome shotgun (WGS) entry which is preliminary data.</text>
</comment>
<dbReference type="STRING" id="1423796.FC24_GL000108"/>
<name>A0A0R2D393_9LACO</name>
<dbReference type="EMBL" id="AYYI01000079">
    <property type="protein sequence ID" value="KRM94843.1"/>
    <property type="molecule type" value="Genomic_DNA"/>
</dbReference>
<dbReference type="PATRIC" id="fig|1423796.3.peg.110"/>
<dbReference type="InterPro" id="IPR050275">
    <property type="entry name" value="PGM_Phosphatase"/>
</dbReference>
<dbReference type="InterPro" id="IPR029033">
    <property type="entry name" value="His_PPase_superfam"/>
</dbReference>
<dbReference type="SUPFAM" id="SSF53254">
    <property type="entry name" value="Phosphoglycerate mutase-like"/>
    <property type="match status" value="1"/>
</dbReference>
<proteinExistence type="predicted"/>
<dbReference type="AlphaFoldDB" id="A0A0R2D393"/>
<dbReference type="GO" id="GO:0005737">
    <property type="term" value="C:cytoplasm"/>
    <property type="evidence" value="ECO:0007669"/>
    <property type="project" value="TreeGrafter"/>
</dbReference>
<evidence type="ECO:0000256" key="2">
    <source>
        <dbReference type="PIRSR" id="PIRSR613078-2"/>
    </source>
</evidence>
<dbReference type="SMART" id="SM00855">
    <property type="entry name" value="PGAM"/>
    <property type="match status" value="1"/>
</dbReference>
<dbReference type="InterPro" id="IPR013078">
    <property type="entry name" value="His_Pase_superF_clade-1"/>
</dbReference>
<dbReference type="PIRSF" id="PIRSF000709">
    <property type="entry name" value="6PFK_2-Ptase"/>
    <property type="match status" value="1"/>
</dbReference>
<feature type="binding site" evidence="2">
    <location>
        <position position="69"/>
    </location>
    <ligand>
        <name>substrate</name>
    </ligand>
</feature>
<reference evidence="3 4" key="1">
    <citation type="journal article" date="2015" name="Genome Announc.">
        <title>Expanding the biotechnology potential of lactobacilli through comparative genomics of 213 strains and associated genera.</title>
        <authorList>
            <person name="Sun Z."/>
            <person name="Harris H.M."/>
            <person name="McCann A."/>
            <person name="Guo C."/>
            <person name="Argimon S."/>
            <person name="Zhang W."/>
            <person name="Yang X."/>
            <person name="Jeffery I.B."/>
            <person name="Cooney J.C."/>
            <person name="Kagawa T.F."/>
            <person name="Liu W."/>
            <person name="Song Y."/>
            <person name="Salvetti E."/>
            <person name="Wrobel A."/>
            <person name="Rasinkangas P."/>
            <person name="Parkhill J."/>
            <person name="Rea M.C."/>
            <person name="O'Sullivan O."/>
            <person name="Ritari J."/>
            <person name="Douillard F.P."/>
            <person name="Paul Ross R."/>
            <person name="Yang R."/>
            <person name="Briner A.E."/>
            <person name="Felis G.E."/>
            <person name="de Vos W.M."/>
            <person name="Barrangou R."/>
            <person name="Klaenhammer T.R."/>
            <person name="Caufield P.W."/>
            <person name="Cui Y."/>
            <person name="Zhang H."/>
            <person name="O'Toole P.W."/>
        </authorList>
    </citation>
    <scope>NUCLEOTIDE SEQUENCE [LARGE SCALE GENOMIC DNA]</scope>
    <source>
        <strain evidence="3 4">DSM 20253</strain>
    </source>
</reference>
<dbReference type="GO" id="GO:0016791">
    <property type="term" value="F:phosphatase activity"/>
    <property type="evidence" value="ECO:0007669"/>
    <property type="project" value="TreeGrafter"/>
</dbReference>
<dbReference type="CDD" id="cd07067">
    <property type="entry name" value="HP_PGM_like"/>
    <property type="match status" value="1"/>
</dbReference>
<feature type="binding site" evidence="2">
    <location>
        <begin position="18"/>
        <end position="25"/>
    </location>
    <ligand>
        <name>substrate</name>
    </ligand>
</feature>
<dbReference type="Pfam" id="PF00300">
    <property type="entry name" value="His_Phos_1"/>
    <property type="match status" value="1"/>
</dbReference>
<dbReference type="PANTHER" id="PTHR48100">
    <property type="entry name" value="BROAD-SPECIFICITY PHOSPHATASE YOR283W-RELATED"/>
    <property type="match status" value="1"/>
</dbReference>
<evidence type="ECO:0000313" key="4">
    <source>
        <dbReference type="Proteomes" id="UP000051638"/>
    </source>
</evidence>
<evidence type="ECO:0000256" key="1">
    <source>
        <dbReference type="PIRSR" id="PIRSR613078-1"/>
    </source>
</evidence>
<keyword evidence="4" id="KW-1185">Reference proteome</keyword>
<accession>A0A0R2D393</accession>
<feature type="active site" description="Proton donor/acceptor" evidence="1">
    <location>
        <position position="96"/>
    </location>
</feature>
<sequence length="221" mass="24970">MALFNSEVKNVTEFYFIRHGVTTMNQQHRFCGSGIDIPLAPVGVAGAKQAGQYLRQVHFTHAYTSPLCRAKVTLETVLAENKRPTVSTTILPELREIDLGDWDGDTLAAHENEQQYHYYFKQPERYNAAVIHAESYQALEKRGRQALQQIFVENPQGNVLIASHGVFLTTLLQRVLGIPLSDIRQHGILANTSVTQLSSSDGQHFSRQLWNETRFLHHSTT</sequence>
<dbReference type="PANTHER" id="PTHR48100:SF1">
    <property type="entry name" value="HISTIDINE PHOSPHATASE FAMILY PROTEIN-RELATED"/>
    <property type="match status" value="1"/>
</dbReference>
<dbReference type="Gene3D" id="3.40.50.1240">
    <property type="entry name" value="Phosphoglycerate mutase-like"/>
    <property type="match status" value="1"/>
</dbReference>
<gene>
    <name evidence="3" type="ORF">FC24_GL000108</name>
</gene>
<dbReference type="Proteomes" id="UP000051638">
    <property type="component" value="Unassembled WGS sequence"/>
</dbReference>